<evidence type="ECO:0000313" key="3">
    <source>
        <dbReference type="Proteomes" id="UP000371977"/>
    </source>
</evidence>
<dbReference type="Pfam" id="PF11457">
    <property type="entry name" value="DUF3021"/>
    <property type="match status" value="1"/>
</dbReference>
<feature type="transmembrane region" description="Helical" evidence="1">
    <location>
        <begin position="102"/>
        <end position="121"/>
    </location>
</feature>
<feature type="transmembrane region" description="Helical" evidence="1">
    <location>
        <begin position="64"/>
        <end position="82"/>
    </location>
</feature>
<keyword evidence="1" id="KW-0472">Membrane</keyword>
<protein>
    <submittedName>
        <fullName evidence="2">DUF3021 family protein</fullName>
    </submittedName>
</protein>
<name>A0A6C2C5V1_9LACO</name>
<feature type="transmembrane region" description="Helical" evidence="1">
    <location>
        <begin position="36"/>
        <end position="57"/>
    </location>
</feature>
<comment type="caution">
    <text evidence="2">The sequence shown here is derived from an EMBL/GenBank/DDBJ whole genome shotgun (WGS) entry which is preliminary data.</text>
</comment>
<keyword evidence="1" id="KW-1133">Transmembrane helix</keyword>
<reference evidence="2 3" key="1">
    <citation type="submission" date="2019-01" db="EMBL/GenBank/DDBJ databases">
        <title>Weissella sp. nov., a novel lactic acid bacterium isolated from animal feces.</title>
        <authorList>
            <person name="Wang L.-T."/>
        </authorList>
    </citation>
    <scope>NUCLEOTIDE SEQUENCE [LARGE SCALE GENOMIC DNA]</scope>
    <source>
        <strain evidence="2 3">8H-2</strain>
    </source>
</reference>
<dbReference type="Proteomes" id="UP000371977">
    <property type="component" value="Unassembled WGS sequence"/>
</dbReference>
<organism evidence="2 3">
    <name type="scientific">Weissella muntiaci</name>
    <dbReference type="NCBI Taxonomy" id="2508881"/>
    <lineage>
        <taxon>Bacteria</taxon>
        <taxon>Bacillati</taxon>
        <taxon>Bacillota</taxon>
        <taxon>Bacilli</taxon>
        <taxon>Lactobacillales</taxon>
        <taxon>Lactobacillaceae</taxon>
        <taxon>Weissella</taxon>
    </lineage>
</organism>
<evidence type="ECO:0000256" key="1">
    <source>
        <dbReference type="SAM" id="Phobius"/>
    </source>
</evidence>
<dbReference type="EMBL" id="SDGZ01000015">
    <property type="protein sequence ID" value="TYC49089.1"/>
    <property type="molecule type" value="Genomic_DNA"/>
</dbReference>
<keyword evidence="3" id="KW-1185">Reference proteome</keyword>
<proteinExistence type="predicted"/>
<keyword evidence="1" id="KW-0812">Transmembrane</keyword>
<dbReference type="InterPro" id="IPR021560">
    <property type="entry name" value="DUF3021"/>
</dbReference>
<gene>
    <name evidence="2" type="ORF">ESZ50_07535</name>
</gene>
<dbReference type="AlphaFoldDB" id="A0A6C2C5V1"/>
<feature type="transmembrane region" description="Helical" evidence="1">
    <location>
        <begin position="9"/>
        <end position="30"/>
    </location>
</feature>
<accession>A0A6C2C5V1</accession>
<evidence type="ECO:0000313" key="2">
    <source>
        <dbReference type="EMBL" id="TYC49089.1"/>
    </source>
</evidence>
<sequence length="133" mass="15085">MIRQILRHFVVGMIFGSFSQMLVSVFTGYVETSRSGLAASLILWGIIGISVMVFDHFDKTPRTILYGLHFLFVVVLIYSANMAFNSVDLGFDWLTIRGLEQMLIATVLIYALNVGLSIYVFRKQVSEINRLIK</sequence>
<dbReference type="RefSeq" id="WP_148622951.1">
    <property type="nucleotide sequence ID" value="NZ_SDGZ01000015.1"/>
</dbReference>